<comment type="caution">
    <text evidence="1">The sequence shown here is derived from an EMBL/GenBank/DDBJ whole genome shotgun (WGS) entry which is preliminary data.</text>
</comment>
<gene>
    <name evidence="1" type="ORF">HNY73_004632</name>
</gene>
<evidence type="ECO:0000313" key="2">
    <source>
        <dbReference type="Proteomes" id="UP000807504"/>
    </source>
</evidence>
<dbReference type="Proteomes" id="UP000807504">
    <property type="component" value="Unassembled WGS sequence"/>
</dbReference>
<accession>A0A8T0FSF0</accession>
<name>A0A8T0FSF0_ARGBR</name>
<organism evidence="1 2">
    <name type="scientific">Argiope bruennichi</name>
    <name type="common">Wasp spider</name>
    <name type="synonym">Aranea bruennichi</name>
    <dbReference type="NCBI Taxonomy" id="94029"/>
    <lineage>
        <taxon>Eukaryota</taxon>
        <taxon>Metazoa</taxon>
        <taxon>Ecdysozoa</taxon>
        <taxon>Arthropoda</taxon>
        <taxon>Chelicerata</taxon>
        <taxon>Arachnida</taxon>
        <taxon>Araneae</taxon>
        <taxon>Araneomorphae</taxon>
        <taxon>Entelegynae</taxon>
        <taxon>Araneoidea</taxon>
        <taxon>Araneidae</taxon>
        <taxon>Argiope</taxon>
    </lineage>
</organism>
<protein>
    <submittedName>
        <fullName evidence="1">Uncharacterized protein</fullName>
    </submittedName>
</protein>
<reference evidence="1" key="1">
    <citation type="journal article" date="2020" name="bioRxiv">
        <title>Chromosome-level reference genome of the European wasp spider Argiope bruennichi: a resource for studies on range expansion and evolutionary adaptation.</title>
        <authorList>
            <person name="Sheffer M.M."/>
            <person name="Hoppe A."/>
            <person name="Krehenwinkel H."/>
            <person name="Uhl G."/>
            <person name="Kuss A.W."/>
            <person name="Jensen L."/>
            <person name="Jensen C."/>
            <person name="Gillespie R.G."/>
            <person name="Hoff K.J."/>
            <person name="Prost S."/>
        </authorList>
    </citation>
    <scope>NUCLEOTIDE SEQUENCE</scope>
</reference>
<reference evidence="1" key="2">
    <citation type="submission" date="2020-06" db="EMBL/GenBank/DDBJ databases">
        <authorList>
            <person name="Sheffer M."/>
        </authorList>
    </citation>
    <scope>NUCLEOTIDE SEQUENCE</scope>
</reference>
<evidence type="ECO:0000313" key="1">
    <source>
        <dbReference type="EMBL" id="KAF8793108.1"/>
    </source>
</evidence>
<sequence length="74" mass="8511">MVEFIVVTSAAQSKNSLLISIPQSHRWTKGYCCMYCNTQIHLWNSDGSKMANGLPLPKVVWKKKTDSESDKRHW</sequence>
<proteinExistence type="predicted"/>
<keyword evidence="2" id="KW-1185">Reference proteome</keyword>
<dbReference type="EMBL" id="JABXBU010000003">
    <property type="protein sequence ID" value="KAF8793108.1"/>
    <property type="molecule type" value="Genomic_DNA"/>
</dbReference>
<dbReference type="AlphaFoldDB" id="A0A8T0FSF0"/>